<feature type="DNA-binding region" description="HMG box" evidence="4">
    <location>
        <begin position="49"/>
        <end position="117"/>
    </location>
</feature>
<organism evidence="7 8">
    <name type="scientific">Aquatica leii</name>
    <dbReference type="NCBI Taxonomy" id="1421715"/>
    <lineage>
        <taxon>Eukaryota</taxon>
        <taxon>Metazoa</taxon>
        <taxon>Ecdysozoa</taxon>
        <taxon>Arthropoda</taxon>
        <taxon>Hexapoda</taxon>
        <taxon>Insecta</taxon>
        <taxon>Pterygota</taxon>
        <taxon>Neoptera</taxon>
        <taxon>Endopterygota</taxon>
        <taxon>Coleoptera</taxon>
        <taxon>Polyphaga</taxon>
        <taxon>Elateriformia</taxon>
        <taxon>Elateroidea</taxon>
        <taxon>Lampyridae</taxon>
        <taxon>Luciolinae</taxon>
        <taxon>Aquatica</taxon>
    </lineage>
</organism>
<feature type="compositionally biased region" description="Polar residues" evidence="5">
    <location>
        <begin position="406"/>
        <end position="417"/>
    </location>
</feature>
<dbReference type="PANTHER" id="PTHR10270">
    <property type="entry name" value="SOX TRANSCRIPTION FACTOR"/>
    <property type="match status" value="1"/>
</dbReference>
<evidence type="ECO:0000259" key="6">
    <source>
        <dbReference type="PROSITE" id="PS50118"/>
    </source>
</evidence>
<dbReference type="GO" id="GO:0030182">
    <property type="term" value="P:neuron differentiation"/>
    <property type="evidence" value="ECO:0007669"/>
    <property type="project" value="TreeGrafter"/>
</dbReference>
<dbReference type="Proteomes" id="UP001353858">
    <property type="component" value="Unassembled WGS sequence"/>
</dbReference>
<dbReference type="SUPFAM" id="SSF47095">
    <property type="entry name" value="HMG-box"/>
    <property type="match status" value="1"/>
</dbReference>
<dbReference type="SMART" id="SM00398">
    <property type="entry name" value="HMG"/>
    <property type="match status" value="1"/>
</dbReference>
<dbReference type="GO" id="GO:0005634">
    <property type="term" value="C:nucleus"/>
    <property type="evidence" value="ECO:0007669"/>
    <property type="project" value="UniProtKB-SubCell"/>
</dbReference>
<keyword evidence="3 4" id="KW-0539">Nucleus</keyword>
<feature type="compositionally biased region" description="Low complexity" evidence="5">
    <location>
        <begin position="126"/>
        <end position="135"/>
    </location>
</feature>
<dbReference type="GO" id="GO:0007420">
    <property type="term" value="P:brain development"/>
    <property type="evidence" value="ECO:0007669"/>
    <property type="project" value="TreeGrafter"/>
</dbReference>
<dbReference type="InterPro" id="IPR050140">
    <property type="entry name" value="SRY-related_HMG-box_TF-like"/>
</dbReference>
<evidence type="ECO:0000256" key="5">
    <source>
        <dbReference type="SAM" id="MobiDB-lite"/>
    </source>
</evidence>
<feature type="compositionally biased region" description="Polar residues" evidence="5">
    <location>
        <begin position="27"/>
        <end position="47"/>
    </location>
</feature>
<dbReference type="FunFam" id="1.10.30.10:FF:000007">
    <property type="entry name" value="Transcription factor SOX"/>
    <property type="match status" value="1"/>
</dbReference>
<dbReference type="AlphaFoldDB" id="A0AAN7SQJ2"/>
<dbReference type="EMBL" id="JARPUR010000001">
    <property type="protein sequence ID" value="KAK4884128.1"/>
    <property type="molecule type" value="Genomic_DNA"/>
</dbReference>
<feature type="region of interest" description="Disordered" evidence="5">
    <location>
        <begin position="104"/>
        <end position="174"/>
    </location>
</feature>
<comment type="caution">
    <text evidence="7">The sequence shown here is derived from an EMBL/GenBank/DDBJ whole genome shotgun (WGS) entry which is preliminary data.</text>
</comment>
<evidence type="ECO:0000256" key="2">
    <source>
        <dbReference type="ARBA" id="ARBA00023125"/>
    </source>
</evidence>
<feature type="domain" description="HMG box" evidence="6">
    <location>
        <begin position="49"/>
        <end position="117"/>
    </location>
</feature>
<dbReference type="InterPro" id="IPR009071">
    <property type="entry name" value="HMG_box_dom"/>
</dbReference>
<evidence type="ECO:0000256" key="3">
    <source>
        <dbReference type="ARBA" id="ARBA00023242"/>
    </source>
</evidence>
<reference evidence="8" key="1">
    <citation type="submission" date="2023-01" db="EMBL/GenBank/DDBJ databases">
        <title>Key to firefly adult light organ development and bioluminescence: homeobox transcription factors regulate luciferase expression and transportation to peroxisome.</title>
        <authorList>
            <person name="Fu X."/>
        </authorList>
    </citation>
    <scope>NUCLEOTIDE SEQUENCE [LARGE SCALE GENOMIC DNA]</scope>
</reference>
<evidence type="ECO:0000256" key="1">
    <source>
        <dbReference type="ARBA" id="ARBA00004123"/>
    </source>
</evidence>
<dbReference type="PANTHER" id="PTHR10270:SF323">
    <property type="entry name" value="TRANSCRIPTION FACTOR SOX-14-RELATED"/>
    <property type="match status" value="1"/>
</dbReference>
<sequence>MVPQQNLDDRSESPTNSGLPVFGSQLVDKNSATPYSDATQTKKNNPNHIKRPMNAFMVWSQIERRKICELQPDMHNAEISKRLGRRWKQLNDEDRQPFIEEAERLRQLHQKEYPDYKYRPRKKTAKPTPKGASPSKKSKKSPSKLQRNDSNNNSHSLTERKSYIPMRRSSTSDIASKLKDRLGLSRQQILKPATITTTLPSVNFLATHAKVPSSPTCDTPDSPESATLYDDSLLGMDTDVSRVCSLQGYNIKEEPDDKLHVQDATLADLDTITDLLQVEGEFNLDVLDDIDTFETASNSSGSHLDFSCPPDNLQHEEPESEGMKIHDENVFPASISAPVTGENDNTQEEVIHLENTEAANSSIPKYTKTTPAFRCQYHTTPLSVFPPEHHSSPSPALPTDMDGESWPSSATNQSCDKQQCGEDSWKLSDILTAAVASILS</sequence>
<comment type="subcellular location">
    <subcellularLocation>
        <location evidence="1">Nucleus</location>
    </subcellularLocation>
</comment>
<keyword evidence="2 4" id="KW-0238">DNA-binding</keyword>
<dbReference type="GO" id="GO:0001228">
    <property type="term" value="F:DNA-binding transcription activator activity, RNA polymerase II-specific"/>
    <property type="evidence" value="ECO:0007669"/>
    <property type="project" value="TreeGrafter"/>
</dbReference>
<keyword evidence="8" id="KW-1185">Reference proteome</keyword>
<feature type="region of interest" description="Disordered" evidence="5">
    <location>
        <begin position="1"/>
        <end position="49"/>
    </location>
</feature>
<proteinExistence type="predicted"/>
<dbReference type="CDD" id="cd22029">
    <property type="entry name" value="HMG-box_SoxC"/>
    <property type="match status" value="1"/>
</dbReference>
<feature type="compositionally biased region" description="Basic and acidic residues" evidence="5">
    <location>
        <begin position="104"/>
        <end position="118"/>
    </location>
</feature>
<gene>
    <name evidence="7" type="ORF">RN001_000399</name>
</gene>
<feature type="region of interest" description="Disordered" evidence="5">
    <location>
        <begin position="381"/>
        <end position="419"/>
    </location>
</feature>
<accession>A0AAN7SQJ2</accession>
<dbReference type="Pfam" id="PF00505">
    <property type="entry name" value="HMG_box"/>
    <property type="match status" value="1"/>
</dbReference>
<dbReference type="Gene3D" id="1.10.30.10">
    <property type="entry name" value="High mobility group box domain"/>
    <property type="match status" value="1"/>
</dbReference>
<protein>
    <recommendedName>
        <fullName evidence="6">HMG box domain-containing protein</fullName>
    </recommendedName>
</protein>
<evidence type="ECO:0000256" key="4">
    <source>
        <dbReference type="PROSITE-ProRule" id="PRU00267"/>
    </source>
</evidence>
<dbReference type="GO" id="GO:0000978">
    <property type="term" value="F:RNA polymerase II cis-regulatory region sequence-specific DNA binding"/>
    <property type="evidence" value="ECO:0007669"/>
    <property type="project" value="TreeGrafter"/>
</dbReference>
<evidence type="ECO:0000313" key="7">
    <source>
        <dbReference type="EMBL" id="KAK4884128.1"/>
    </source>
</evidence>
<dbReference type="PROSITE" id="PS50118">
    <property type="entry name" value="HMG_BOX_2"/>
    <property type="match status" value="1"/>
</dbReference>
<dbReference type="GO" id="GO:0000122">
    <property type="term" value="P:negative regulation of transcription by RNA polymerase II"/>
    <property type="evidence" value="ECO:0007669"/>
    <property type="project" value="TreeGrafter"/>
</dbReference>
<evidence type="ECO:0000313" key="8">
    <source>
        <dbReference type="Proteomes" id="UP001353858"/>
    </source>
</evidence>
<name>A0AAN7SQJ2_9COLE</name>
<dbReference type="InterPro" id="IPR036910">
    <property type="entry name" value="HMG_box_dom_sf"/>
</dbReference>